<dbReference type="EMBL" id="BMAU01021318">
    <property type="protein sequence ID" value="GFY12872.1"/>
    <property type="molecule type" value="Genomic_DNA"/>
</dbReference>
<gene>
    <name evidence="1" type="ORF">TNCV_3074321</name>
</gene>
<sequence length="73" mass="8307">MNSSQGNLLERTQEESCIEMKLISFECIPTVPTQRIESDFFQTSSLSDLMHCFQSACDRRKASVEASQQENSK</sequence>
<comment type="caution">
    <text evidence="1">The sequence shown here is derived from an EMBL/GenBank/DDBJ whole genome shotgun (WGS) entry which is preliminary data.</text>
</comment>
<organism evidence="1 2">
    <name type="scientific">Trichonephila clavipes</name>
    <name type="common">Golden silk orbweaver</name>
    <name type="synonym">Nephila clavipes</name>
    <dbReference type="NCBI Taxonomy" id="2585209"/>
    <lineage>
        <taxon>Eukaryota</taxon>
        <taxon>Metazoa</taxon>
        <taxon>Ecdysozoa</taxon>
        <taxon>Arthropoda</taxon>
        <taxon>Chelicerata</taxon>
        <taxon>Arachnida</taxon>
        <taxon>Araneae</taxon>
        <taxon>Araneomorphae</taxon>
        <taxon>Entelegynae</taxon>
        <taxon>Araneoidea</taxon>
        <taxon>Nephilidae</taxon>
        <taxon>Trichonephila</taxon>
    </lineage>
</organism>
<protein>
    <submittedName>
        <fullName evidence="1">Uncharacterized protein</fullName>
    </submittedName>
</protein>
<proteinExistence type="predicted"/>
<evidence type="ECO:0000313" key="1">
    <source>
        <dbReference type="EMBL" id="GFY12872.1"/>
    </source>
</evidence>
<reference evidence="1" key="1">
    <citation type="submission" date="2020-08" db="EMBL/GenBank/DDBJ databases">
        <title>Multicomponent nature underlies the extraordinary mechanical properties of spider dragline silk.</title>
        <authorList>
            <person name="Kono N."/>
            <person name="Nakamura H."/>
            <person name="Mori M."/>
            <person name="Yoshida Y."/>
            <person name="Ohtoshi R."/>
            <person name="Malay A.D."/>
            <person name="Moran D.A.P."/>
            <person name="Tomita M."/>
            <person name="Numata K."/>
            <person name="Arakawa K."/>
        </authorList>
    </citation>
    <scope>NUCLEOTIDE SEQUENCE</scope>
</reference>
<accession>A0A8X6SFG5</accession>
<keyword evidence="2" id="KW-1185">Reference proteome</keyword>
<name>A0A8X6SFG5_TRICX</name>
<dbReference type="Proteomes" id="UP000887159">
    <property type="component" value="Unassembled WGS sequence"/>
</dbReference>
<evidence type="ECO:0000313" key="2">
    <source>
        <dbReference type="Proteomes" id="UP000887159"/>
    </source>
</evidence>
<dbReference type="AlphaFoldDB" id="A0A8X6SFG5"/>